<proteinExistence type="inferred from homology"/>
<feature type="transmembrane region" description="Helical" evidence="9">
    <location>
        <begin position="323"/>
        <end position="350"/>
    </location>
</feature>
<dbReference type="Pfam" id="PF01594">
    <property type="entry name" value="AI-2E_transport"/>
    <property type="match status" value="1"/>
</dbReference>
<dbReference type="InterPro" id="IPR002549">
    <property type="entry name" value="AI-2E-like"/>
</dbReference>
<dbReference type="GO" id="GO:0055085">
    <property type="term" value="P:transmembrane transport"/>
    <property type="evidence" value="ECO:0007669"/>
    <property type="project" value="TreeGrafter"/>
</dbReference>
<evidence type="ECO:0000256" key="2">
    <source>
        <dbReference type="ARBA" id="ARBA00009773"/>
    </source>
</evidence>
<feature type="transmembrane region" description="Helical" evidence="9">
    <location>
        <begin position="171"/>
        <end position="190"/>
    </location>
</feature>
<comment type="subcellular location">
    <subcellularLocation>
        <location evidence="1">Cell membrane</location>
        <topology evidence="1">Multi-pass membrane protein</topology>
    </subcellularLocation>
</comment>
<dbReference type="GO" id="GO:0005886">
    <property type="term" value="C:plasma membrane"/>
    <property type="evidence" value="ECO:0007669"/>
    <property type="project" value="UniProtKB-SubCell"/>
</dbReference>
<gene>
    <name evidence="10" type="ORF">FYJ87_05850</name>
</gene>
<dbReference type="EMBL" id="VSZI01000001">
    <property type="protein sequence ID" value="TYR20467.1"/>
    <property type="molecule type" value="Genomic_DNA"/>
</dbReference>
<protein>
    <submittedName>
        <fullName evidence="10">AI-2E family transporter</fullName>
    </submittedName>
</protein>
<evidence type="ECO:0000313" key="10">
    <source>
        <dbReference type="EMBL" id="TYR20467.1"/>
    </source>
</evidence>
<feature type="transmembrane region" description="Helical" evidence="9">
    <location>
        <begin position="279"/>
        <end position="303"/>
    </location>
</feature>
<feature type="transmembrane region" description="Helical" evidence="9">
    <location>
        <begin position="21"/>
        <end position="44"/>
    </location>
</feature>
<dbReference type="Proteomes" id="UP000324726">
    <property type="component" value="Unassembled WGS sequence"/>
</dbReference>
<comment type="caution">
    <text evidence="10">The sequence shown here is derived from an EMBL/GenBank/DDBJ whole genome shotgun (WGS) entry which is preliminary data.</text>
</comment>
<evidence type="ECO:0000256" key="1">
    <source>
        <dbReference type="ARBA" id="ARBA00004651"/>
    </source>
</evidence>
<feature type="transmembrane region" description="Helical" evidence="9">
    <location>
        <begin position="86"/>
        <end position="109"/>
    </location>
</feature>
<evidence type="ECO:0000313" key="11">
    <source>
        <dbReference type="Proteomes" id="UP000324726"/>
    </source>
</evidence>
<keyword evidence="4" id="KW-1003">Cell membrane</keyword>
<feature type="region of interest" description="Disordered" evidence="8">
    <location>
        <begin position="376"/>
        <end position="421"/>
    </location>
</feature>
<dbReference type="AlphaFoldDB" id="A0A5D4FWK9"/>
<evidence type="ECO:0000256" key="3">
    <source>
        <dbReference type="ARBA" id="ARBA00022448"/>
    </source>
</evidence>
<keyword evidence="6 9" id="KW-1133">Transmembrane helix</keyword>
<keyword evidence="7 9" id="KW-0472">Membrane</keyword>
<evidence type="ECO:0000256" key="6">
    <source>
        <dbReference type="ARBA" id="ARBA00022989"/>
    </source>
</evidence>
<comment type="similarity">
    <text evidence="2">Belongs to the autoinducer-2 exporter (AI-2E) (TC 2.A.86) family.</text>
</comment>
<evidence type="ECO:0000256" key="7">
    <source>
        <dbReference type="ARBA" id="ARBA00023136"/>
    </source>
</evidence>
<keyword evidence="3" id="KW-0813">Transport</keyword>
<dbReference type="PANTHER" id="PTHR21716:SF53">
    <property type="entry name" value="PERMEASE PERM-RELATED"/>
    <property type="match status" value="1"/>
</dbReference>
<organism evidence="10 11">
    <name type="scientific">Corynebacterium urealyticum</name>
    <dbReference type="NCBI Taxonomy" id="43771"/>
    <lineage>
        <taxon>Bacteria</taxon>
        <taxon>Bacillati</taxon>
        <taxon>Actinomycetota</taxon>
        <taxon>Actinomycetes</taxon>
        <taxon>Mycobacteriales</taxon>
        <taxon>Corynebacteriaceae</taxon>
        <taxon>Corynebacterium</taxon>
    </lineage>
</organism>
<feature type="transmembrane region" description="Helical" evidence="9">
    <location>
        <begin position="50"/>
        <end position="74"/>
    </location>
</feature>
<evidence type="ECO:0000256" key="8">
    <source>
        <dbReference type="SAM" id="MobiDB-lite"/>
    </source>
</evidence>
<keyword evidence="5 9" id="KW-0812">Transmembrane</keyword>
<evidence type="ECO:0000256" key="9">
    <source>
        <dbReference type="SAM" id="Phobius"/>
    </source>
</evidence>
<evidence type="ECO:0000256" key="5">
    <source>
        <dbReference type="ARBA" id="ARBA00022692"/>
    </source>
</evidence>
<accession>A0A5D4FWK9</accession>
<name>A0A5D4FWK9_9CORY</name>
<sequence length="421" mass="44429">MAETISEQRQRILPSRAHLPYGLVLAAWWSACLLLIAGGAIVGARLVEKLAVVVAPLAIAVLFSAMLTPIVNFLDVKLRLPRSLASLLTVLGLIGLISAGITLFTTQLISGVPAMRDSARQGVNQIVDWLENGPFKLTQAKLSEMVSHVQGALSENSKTIADGAVRTGTTAVNSGAALLIFLITLFFFLYEGRRIWLWLVSLAPQASQVPMDEAFRRGWVSLGTFAHVQVLVAALNAVSVGIGCWVMKVPFAIPISVLVFIASFVPIVGALISGAVPALIGLVDQGVFTAIVMVIIVTAVHQIETHVLQPFLMGHAVALHPLAVIVVVAAGTYLFGLAGAVFAVPVAALVNSVVRYLRGNDMFPALGEAYELRKPGTARGLTDPKDEEAAGESAASDATKDAKATQDAESTASTNSTDPRE</sequence>
<feature type="transmembrane region" description="Helical" evidence="9">
    <location>
        <begin position="219"/>
        <end position="239"/>
    </location>
</feature>
<dbReference type="RefSeq" id="WP_148812311.1">
    <property type="nucleotide sequence ID" value="NZ_VSZI01000001.1"/>
</dbReference>
<evidence type="ECO:0000256" key="4">
    <source>
        <dbReference type="ARBA" id="ARBA00022475"/>
    </source>
</evidence>
<feature type="transmembrane region" description="Helical" evidence="9">
    <location>
        <begin position="251"/>
        <end position="272"/>
    </location>
</feature>
<feature type="compositionally biased region" description="Polar residues" evidence="8">
    <location>
        <begin position="407"/>
        <end position="421"/>
    </location>
</feature>
<reference evidence="10 11" key="1">
    <citation type="submission" date="2019-08" db="EMBL/GenBank/DDBJ databases">
        <title>Draft genome of C. urealyticum strain VH4248.</title>
        <authorList>
            <person name="Navas J."/>
        </authorList>
    </citation>
    <scope>NUCLEOTIDE SEQUENCE [LARGE SCALE GENOMIC DNA]</scope>
    <source>
        <strain evidence="10 11">VH4248</strain>
    </source>
</reference>
<dbReference type="PANTHER" id="PTHR21716">
    <property type="entry name" value="TRANSMEMBRANE PROTEIN"/>
    <property type="match status" value="1"/>
</dbReference>